<accession>A0A1M4SE95</accession>
<dbReference type="Proteomes" id="UP000184041">
    <property type="component" value="Unassembled WGS sequence"/>
</dbReference>
<dbReference type="STRING" id="1194090.SAMN05443144_10112"/>
<name>A0A1M4SE95_9BACT</name>
<dbReference type="PROSITE" id="PS51257">
    <property type="entry name" value="PROKAR_LIPOPROTEIN"/>
    <property type="match status" value="1"/>
</dbReference>
<evidence type="ECO:0000313" key="1">
    <source>
        <dbReference type="EMBL" id="SHE30495.1"/>
    </source>
</evidence>
<sequence length="136" mass="15075">MKRILLIFGIGILLIGCGETDEVHQMSADSQEIDSIALSVPEHIRELDSLKIYSPDTQDDDTVTFEQKQVFESNKEVFMKGYIGEVAIDKQDMVYISGSNMGNLGIYVFQPDGSHLTTLSLFGPAKCYGAFLSDSR</sequence>
<dbReference type="EMBL" id="FQUS01000001">
    <property type="protein sequence ID" value="SHE30495.1"/>
    <property type="molecule type" value="Genomic_DNA"/>
</dbReference>
<reference evidence="1 2" key="1">
    <citation type="submission" date="2016-11" db="EMBL/GenBank/DDBJ databases">
        <authorList>
            <person name="Jaros S."/>
            <person name="Januszkiewicz K."/>
            <person name="Wedrychowicz H."/>
        </authorList>
    </citation>
    <scope>NUCLEOTIDE SEQUENCE [LARGE SCALE GENOMIC DNA]</scope>
    <source>
        <strain evidence="1 2">DSM 21986</strain>
    </source>
</reference>
<gene>
    <name evidence="1" type="ORF">SAMN05443144_10112</name>
</gene>
<protein>
    <submittedName>
        <fullName evidence="1">Uncharacterized protein</fullName>
    </submittedName>
</protein>
<organism evidence="1 2">
    <name type="scientific">Fodinibius roseus</name>
    <dbReference type="NCBI Taxonomy" id="1194090"/>
    <lineage>
        <taxon>Bacteria</taxon>
        <taxon>Pseudomonadati</taxon>
        <taxon>Balneolota</taxon>
        <taxon>Balneolia</taxon>
        <taxon>Balneolales</taxon>
        <taxon>Balneolaceae</taxon>
        <taxon>Fodinibius</taxon>
    </lineage>
</organism>
<keyword evidence="2" id="KW-1185">Reference proteome</keyword>
<proteinExistence type="predicted"/>
<evidence type="ECO:0000313" key="2">
    <source>
        <dbReference type="Proteomes" id="UP000184041"/>
    </source>
</evidence>
<dbReference type="RefSeq" id="WP_073058782.1">
    <property type="nucleotide sequence ID" value="NZ_FQUS01000001.1"/>
</dbReference>
<dbReference type="AlphaFoldDB" id="A0A1M4SE95"/>